<dbReference type="InterPro" id="IPR007110">
    <property type="entry name" value="Ig-like_dom"/>
</dbReference>
<evidence type="ECO:0000313" key="3">
    <source>
        <dbReference type="Proteomes" id="UP000762676"/>
    </source>
</evidence>
<reference evidence="2 3" key="1">
    <citation type="journal article" date="2021" name="Elife">
        <title>Chloroplast acquisition without the gene transfer in kleptoplastic sea slugs, Plakobranchus ocellatus.</title>
        <authorList>
            <person name="Maeda T."/>
            <person name="Takahashi S."/>
            <person name="Yoshida T."/>
            <person name="Shimamura S."/>
            <person name="Takaki Y."/>
            <person name="Nagai Y."/>
            <person name="Toyoda A."/>
            <person name="Suzuki Y."/>
            <person name="Arimoto A."/>
            <person name="Ishii H."/>
            <person name="Satoh N."/>
            <person name="Nishiyama T."/>
            <person name="Hasebe M."/>
            <person name="Maruyama T."/>
            <person name="Minagawa J."/>
            <person name="Obokata J."/>
            <person name="Shigenobu S."/>
        </authorList>
    </citation>
    <scope>NUCLEOTIDE SEQUENCE [LARGE SCALE GENOMIC DNA]</scope>
</reference>
<protein>
    <recommendedName>
        <fullName evidence="1">Ig-like domain-containing protein</fullName>
    </recommendedName>
</protein>
<name>A0AAV4FD90_9GAST</name>
<accession>A0AAV4FD90</accession>
<dbReference type="AlphaFoldDB" id="A0AAV4FD90"/>
<evidence type="ECO:0000259" key="1">
    <source>
        <dbReference type="PROSITE" id="PS50835"/>
    </source>
</evidence>
<proteinExistence type="predicted"/>
<feature type="domain" description="Ig-like" evidence="1">
    <location>
        <begin position="59"/>
        <end position="158"/>
    </location>
</feature>
<dbReference type="PROSITE" id="PS50835">
    <property type="entry name" value="IG_LIKE"/>
    <property type="match status" value="1"/>
</dbReference>
<sequence>MPQSFTTILASSSNPTIEAVRKRRDSVGCHGGQTDRLTAFCNSLMYLTFQSKDGPDKKPELTVEFPTPPSTVEDGTKLSAFCIVYPGDAGSLVWVIYSNTQNRTLMNHVDQEIVSENSNIERGRVFTKSDLVLPMDMSMNGGRIACFAYDVRRAASLACHASDKFCAITPVIEVKKEDIPGMYTEGVRKNVT</sequence>
<dbReference type="EMBL" id="BMAT01000664">
    <property type="protein sequence ID" value="GFR70653.1"/>
    <property type="molecule type" value="Genomic_DNA"/>
</dbReference>
<comment type="caution">
    <text evidence="2">The sequence shown here is derived from an EMBL/GenBank/DDBJ whole genome shotgun (WGS) entry which is preliminary data.</text>
</comment>
<organism evidence="2 3">
    <name type="scientific">Elysia marginata</name>
    <dbReference type="NCBI Taxonomy" id="1093978"/>
    <lineage>
        <taxon>Eukaryota</taxon>
        <taxon>Metazoa</taxon>
        <taxon>Spiralia</taxon>
        <taxon>Lophotrochozoa</taxon>
        <taxon>Mollusca</taxon>
        <taxon>Gastropoda</taxon>
        <taxon>Heterobranchia</taxon>
        <taxon>Euthyneura</taxon>
        <taxon>Panpulmonata</taxon>
        <taxon>Sacoglossa</taxon>
        <taxon>Placobranchoidea</taxon>
        <taxon>Plakobranchidae</taxon>
        <taxon>Elysia</taxon>
    </lineage>
</organism>
<gene>
    <name evidence="2" type="ORF">ElyMa_000333500</name>
</gene>
<evidence type="ECO:0000313" key="2">
    <source>
        <dbReference type="EMBL" id="GFR70653.1"/>
    </source>
</evidence>
<dbReference type="Proteomes" id="UP000762676">
    <property type="component" value="Unassembled WGS sequence"/>
</dbReference>
<keyword evidence="3" id="KW-1185">Reference proteome</keyword>